<evidence type="ECO:0000256" key="3">
    <source>
        <dbReference type="SAM" id="Coils"/>
    </source>
</evidence>
<dbReference type="InterPro" id="IPR018490">
    <property type="entry name" value="cNMP-bd_dom_sf"/>
</dbReference>
<dbReference type="SUPFAM" id="SSF55874">
    <property type="entry name" value="ATPase domain of HSP90 chaperone/DNA topoisomerase II/histidine kinase"/>
    <property type="match status" value="1"/>
</dbReference>
<dbReference type="AlphaFoldDB" id="A0A4R2GIN3"/>
<proteinExistence type="predicted"/>
<dbReference type="PANTHER" id="PTHR43065:SF48">
    <property type="entry name" value="HISTIDINE KINASE"/>
    <property type="match status" value="1"/>
</dbReference>
<dbReference type="PRINTS" id="PR00344">
    <property type="entry name" value="BCTRLSENSOR"/>
</dbReference>
<evidence type="ECO:0000259" key="5">
    <source>
        <dbReference type="PROSITE" id="PS50109"/>
    </source>
</evidence>
<name>A0A4R2GIN3_9BACT</name>
<dbReference type="Gene3D" id="2.60.120.10">
    <property type="entry name" value="Jelly Rolls"/>
    <property type="match status" value="1"/>
</dbReference>
<dbReference type="PANTHER" id="PTHR43065">
    <property type="entry name" value="SENSOR HISTIDINE KINASE"/>
    <property type="match status" value="1"/>
</dbReference>
<organism evidence="6 7">
    <name type="scientific">Natronoflexus pectinivorans</name>
    <dbReference type="NCBI Taxonomy" id="682526"/>
    <lineage>
        <taxon>Bacteria</taxon>
        <taxon>Pseudomonadati</taxon>
        <taxon>Bacteroidota</taxon>
        <taxon>Bacteroidia</taxon>
        <taxon>Marinilabiliales</taxon>
        <taxon>Marinilabiliaceae</taxon>
        <taxon>Natronoflexus</taxon>
    </lineage>
</organism>
<evidence type="ECO:0000256" key="1">
    <source>
        <dbReference type="ARBA" id="ARBA00000085"/>
    </source>
</evidence>
<keyword evidence="7" id="KW-1185">Reference proteome</keyword>
<dbReference type="Gene3D" id="3.30.565.10">
    <property type="entry name" value="Histidine kinase-like ATPase, C-terminal domain"/>
    <property type="match status" value="1"/>
</dbReference>
<feature type="domain" description="Histidine kinase" evidence="5">
    <location>
        <begin position="270"/>
        <end position="496"/>
    </location>
</feature>
<dbReference type="OrthoDB" id="1931120at2"/>
<evidence type="ECO:0000256" key="2">
    <source>
        <dbReference type="ARBA" id="ARBA00012438"/>
    </source>
</evidence>
<dbReference type="CDD" id="cd00038">
    <property type="entry name" value="CAP_ED"/>
    <property type="match status" value="1"/>
</dbReference>
<dbReference type="EC" id="2.7.13.3" evidence="2"/>
<dbReference type="InterPro" id="IPR003594">
    <property type="entry name" value="HATPase_dom"/>
</dbReference>
<feature type="coiled-coil region" evidence="3">
    <location>
        <begin position="153"/>
        <end position="191"/>
    </location>
</feature>
<sequence length="496" mass="55546">MNSSKKQGSLHLTEESTRSLYDKEIFVQNINQLITESELLKSLLKTFEEGEVLLEEGMPNKTLYVVLEGEVSQHKEGEDITADIGLLGPGEFCGLLSFQTGEPIFITIKAQSQVKTLAFDHNNFDLFYTKYPEISRTLNGLIFSNLAERYRNMLGLHLEVAKLTRELEKEKNQLRKTIKELERTRNAYISQEKMATLGELTAGLAHEINNPASALLRSVDYLSQNLSQLVESSAKFPSTTEIRYFFDAGLSREYADSIEQRGRMKSLAGVFSHLQRSKIRMVAEMNDDLIERLMPYSGKKSQQELLNLLIDAYQSGLFLNGIRLSTSRIEFLVKSLKSYSRQSGKSPEMTDIRNGIRETLQILGHRLKSVKVHLNLEEIPLINCFVGELNQVWTNLIINACDAMNDSGNLYISCGVNSANDLVWVKIADDGPGVPDKIKKKIFQPSFTTKTAGGDFGLGIGLAITQGVIEKHQGTISITDRDGGGAEFLMIFPIDE</sequence>
<evidence type="ECO:0000313" key="7">
    <source>
        <dbReference type="Proteomes" id="UP000295221"/>
    </source>
</evidence>
<comment type="caution">
    <text evidence="6">The sequence shown here is derived from an EMBL/GenBank/DDBJ whole genome shotgun (WGS) entry which is preliminary data.</text>
</comment>
<dbReference type="SMART" id="SM00100">
    <property type="entry name" value="cNMP"/>
    <property type="match status" value="1"/>
</dbReference>
<gene>
    <name evidence="6" type="ORF">EV194_105182</name>
</gene>
<dbReference type="GO" id="GO:0004673">
    <property type="term" value="F:protein histidine kinase activity"/>
    <property type="evidence" value="ECO:0007669"/>
    <property type="project" value="UniProtKB-EC"/>
</dbReference>
<comment type="catalytic activity">
    <reaction evidence="1">
        <text>ATP + protein L-histidine = ADP + protein N-phospho-L-histidine.</text>
        <dbReference type="EC" id="2.7.13.3"/>
    </reaction>
</comment>
<dbReference type="InterPro" id="IPR014710">
    <property type="entry name" value="RmlC-like_jellyroll"/>
</dbReference>
<feature type="domain" description="Cyclic nucleotide-binding" evidence="4">
    <location>
        <begin position="45"/>
        <end position="124"/>
    </location>
</feature>
<keyword evidence="3" id="KW-0175">Coiled coil</keyword>
<dbReference type="SUPFAM" id="SSF51206">
    <property type="entry name" value="cAMP-binding domain-like"/>
    <property type="match status" value="1"/>
</dbReference>
<dbReference type="InterPro" id="IPR004358">
    <property type="entry name" value="Sig_transdc_His_kin-like_C"/>
</dbReference>
<dbReference type="EMBL" id="SLWK01000005">
    <property type="protein sequence ID" value="TCO08378.1"/>
    <property type="molecule type" value="Genomic_DNA"/>
</dbReference>
<dbReference type="Pfam" id="PF02518">
    <property type="entry name" value="HATPase_c"/>
    <property type="match status" value="1"/>
</dbReference>
<dbReference type="PROSITE" id="PS50109">
    <property type="entry name" value="HIS_KIN"/>
    <property type="match status" value="1"/>
</dbReference>
<dbReference type="InterPro" id="IPR005467">
    <property type="entry name" value="His_kinase_dom"/>
</dbReference>
<reference evidence="6 7" key="1">
    <citation type="submission" date="2019-03" db="EMBL/GenBank/DDBJ databases">
        <title>Genomic Encyclopedia of Type Strains, Phase IV (KMG-IV): sequencing the most valuable type-strain genomes for metagenomic binning, comparative biology and taxonomic classification.</title>
        <authorList>
            <person name="Goeker M."/>
        </authorList>
    </citation>
    <scope>NUCLEOTIDE SEQUENCE [LARGE SCALE GENOMIC DNA]</scope>
    <source>
        <strain evidence="6 7">DSM 24179</strain>
    </source>
</reference>
<dbReference type="Pfam" id="PF00027">
    <property type="entry name" value="cNMP_binding"/>
    <property type="match status" value="1"/>
</dbReference>
<dbReference type="SMART" id="SM00387">
    <property type="entry name" value="HATPase_c"/>
    <property type="match status" value="1"/>
</dbReference>
<dbReference type="InterPro" id="IPR036890">
    <property type="entry name" value="HATPase_C_sf"/>
</dbReference>
<accession>A0A4R2GIN3</accession>
<evidence type="ECO:0000259" key="4">
    <source>
        <dbReference type="PROSITE" id="PS50042"/>
    </source>
</evidence>
<evidence type="ECO:0000313" key="6">
    <source>
        <dbReference type="EMBL" id="TCO08378.1"/>
    </source>
</evidence>
<dbReference type="Proteomes" id="UP000295221">
    <property type="component" value="Unassembled WGS sequence"/>
</dbReference>
<dbReference type="InterPro" id="IPR000595">
    <property type="entry name" value="cNMP-bd_dom"/>
</dbReference>
<protein>
    <recommendedName>
        <fullName evidence="2">histidine kinase</fullName>
        <ecNumber evidence="2">2.7.13.3</ecNumber>
    </recommendedName>
</protein>
<dbReference type="PROSITE" id="PS50042">
    <property type="entry name" value="CNMP_BINDING_3"/>
    <property type="match status" value="1"/>
</dbReference>
<dbReference type="RefSeq" id="WP_132433666.1">
    <property type="nucleotide sequence ID" value="NZ_SLWK01000005.1"/>
</dbReference>
<dbReference type="Gene3D" id="1.10.287.130">
    <property type="match status" value="1"/>
</dbReference>